<dbReference type="PANTHER" id="PTHR33154:SF12">
    <property type="entry name" value="TRANSCRIPTIONAL REGULATORY PROTEIN"/>
    <property type="match status" value="1"/>
</dbReference>
<evidence type="ECO:0000313" key="6">
    <source>
        <dbReference type="Proteomes" id="UP000182762"/>
    </source>
</evidence>
<name>A0A1I5ZEI7_9BACI</name>
<evidence type="ECO:0000256" key="3">
    <source>
        <dbReference type="ARBA" id="ARBA00023163"/>
    </source>
</evidence>
<accession>A0A1I5ZEI7</accession>
<dbReference type="RefSeq" id="WP_061804318.1">
    <property type="nucleotide sequence ID" value="NZ_FOXX01000004.1"/>
</dbReference>
<evidence type="ECO:0000256" key="1">
    <source>
        <dbReference type="ARBA" id="ARBA00023015"/>
    </source>
</evidence>
<dbReference type="EMBL" id="FOXX01000004">
    <property type="protein sequence ID" value="SFQ54882.1"/>
    <property type="molecule type" value="Genomic_DNA"/>
</dbReference>
<dbReference type="PANTHER" id="PTHR33154">
    <property type="entry name" value="TRANSCRIPTIONAL REGULATOR, ARSR FAMILY"/>
    <property type="match status" value="1"/>
</dbReference>
<dbReference type="PRINTS" id="PR00778">
    <property type="entry name" value="HTHARSR"/>
</dbReference>
<keyword evidence="6" id="KW-1185">Reference proteome</keyword>
<organism evidence="5 6">
    <name type="scientific">Priestia endophytica DSM 13796</name>
    <dbReference type="NCBI Taxonomy" id="1121089"/>
    <lineage>
        <taxon>Bacteria</taxon>
        <taxon>Bacillati</taxon>
        <taxon>Bacillota</taxon>
        <taxon>Bacilli</taxon>
        <taxon>Bacillales</taxon>
        <taxon>Bacillaceae</taxon>
        <taxon>Priestia</taxon>
    </lineage>
</organism>
<dbReference type="SUPFAM" id="SSF46785">
    <property type="entry name" value="Winged helix' DNA-binding domain"/>
    <property type="match status" value="1"/>
</dbReference>
<evidence type="ECO:0000256" key="2">
    <source>
        <dbReference type="ARBA" id="ARBA00023125"/>
    </source>
</evidence>
<dbReference type="PROSITE" id="PS50987">
    <property type="entry name" value="HTH_ARSR_2"/>
    <property type="match status" value="1"/>
</dbReference>
<evidence type="ECO:0000313" key="5">
    <source>
        <dbReference type="EMBL" id="SFQ54882.1"/>
    </source>
</evidence>
<dbReference type="NCBIfam" id="NF033788">
    <property type="entry name" value="HTH_metalloreg"/>
    <property type="match status" value="1"/>
</dbReference>
<dbReference type="Gene3D" id="1.10.10.10">
    <property type="entry name" value="Winged helix-like DNA-binding domain superfamily/Winged helix DNA-binding domain"/>
    <property type="match status" value="1"/>
</dbReference>
<dbReference type="InterPro" id="IPR011991">
    <property type="entry name" value="ArsR-like_HTH"/>
</dbReference>
<proteinExistence type="predicted"/>
<dbReference type="InterPro" id="IPR036390">
    <property type="entry name" value="WH_DNA-bd_sf"/>
</dbReference>
<dbReference type="SMART" id="SM00418">
    <property type="entry name" value="HTH_ARSR"/>
    <property type="match status" value="1"/>
</dbReference>
<dbReference type="Pfam" id="PF01022">
    <property type="entry name" value="HTH_5"/>
    <property type="match status" value="1"/>
</dbReference>
<gene>
    <name evidence="5" type="ORF">SAMN02745910_01982</name>
</gene>
<dbReference type="InterPro" id="IPR001845">
    <property type="entry name" value="HTH_ArsR_DNA-bd_dom"/>
</dbReference>
<dbReference type="InterPro" id="IPR051081">
    <property type="entry name" value="HTH_MetalResp_TranReg"/>
</dbReference>
<feature type="domain" description="HTH arsR-type" evidence="4">
    <location>
        <begin position="6"/>
        <end position="100"/>
    </location>
</feature>
<dbReference type="GeneID" id="93710657"/>
<sequence>MRTPYQPSRKDIKLPSVLHALSDPLRLKIVKGLSETTEQYCSPYLHLNIAKSTLSHHFKVLREAGVIKVRIEGTQHFYSLRTEDLEALFPGLLPSVLRADEAHIE</sequence>
<keyword evidence="3" id="KW-0804">Transcription</keyword>
<evidence type="ECO:0000259" key="4">
    <source>
        <dbReference type="PROSITE" id="PS50987"/>
    </source>
</evidence>
<protein>
    <submittedName>
        <fullName evidence="5">DNA-binding transcriptional regulator, ArsR family</fullName>
    </submittedName>
</protein>
<comment type="caution">
    <text evidence="5">The sequence shown here is derived from an EMBL/GenBank/DDBJ whole genome shotgun (WGS) entry which is preliminary data.</text>
</comment>
<keyword evidence="2 5" id="KW-0238">DNA-binding</keyword>
<reference evidence="5 6" key="1">
    <citation type="submission" date="2016-10" db="EMBL/GenBank/DDBJ databases">
        <authorList>
            <person name="Varghese N."/>
            <person name="Submissions S."/>
        </authorList>
    </citation>
    <scope>NUCLEOTIDE SEQUENCE [LARGE SCALE GENOMIC DNA]</scope>
    <source>
        <strain evidence="5 6">DSM 13796</strain>
    </source>
</reference>
<dbReference type="Proteomes" id="UP000182762">
    <property type="component" value="Unassembled WGS sequence"/>
</dbReference>
<dbReference type="GO" id="GO:0003677">
    <property type="term" value="F:DNA binding"/>
    <property type="evidence" value="ECO:0007669"/>
    <property type="project" value="UniProtKB-KW"/>
</dbReference>
<dbReference type="InterPro" id="IPR036388">
    <property type="entry name" value="WH-like_DNA-bd_sf"/>
</dbReference>
<keyword evidence="1" id="KW-0805">Transcription regulation</keyword>
<dbReference type="CDD" id="cd00090">
    <property type="entry name" value="HTH_ARSR"/>
    <property type="match status" value="1"/>
</dbReference>